<feature type="region of interest" description="Disordered" evidence="10">
    <location>
        <begin position="107"/>
        <end position="136"/>
    </location>
</feature>
<feature type="compositionally biased region" description="Low complexity" evidence="10">
    <location>
        <begin position="119"/>
        <end position="136"/>
    </location>
</feature>
<keyword evidence="5" id="KW-0378">Hydrolase</keyword>
<name>A0A1V2I0C1_9ACTN</name>
<evidence type="ECO:0000256" key="5">
    <source>
        <dbReference type="ARBA" id="ARBA00022801"/>
    </source>
</evidence>
<evidence type="ECO:0000256" key="8">
    <source>
        <dbReference type="ARBA" id="ARBA00023316"/>
    </source>
</evidence>
<keyword evidence="6 9" id="KW-0133">Cell shape</keyword>
<feature type="transmembrane region" description="Helical" evidence="11">
    <location>
        <begin position="30"/>
        <end position="48"/>
    </location>
</feature>
<evidence type="ECO:0000256" key="11">
    <source>
        <dbReference type="SAM" id="Phobius"/>
    </source>
</evidence>
<dbReference type="GO" id="GO:0071555">
    <property type="term" value="P:cell wall organization"/>
    <property type="evidence" value="ECO:0007669"/>
    <property type="project" value="UniProtKB-UniRule"/>
</dbReference>
<evidence type="ECO:0000256" key="2">
    <source>
        <dbReference type="ARBA" id="ARBA00005992"/>
    </source>
</evidence>
<dbReference type="UniPathway" id="UPA00219"/>
<keyword evidence="3" id="KW-0328">Glycosyltransferase</keyword>
<dbReference type="SUPFAM" id="SSF141523">
    <property type="entry name" value="L,D-transpeptidase catalytic domain-like"/>
    <property type="match status" value="1"/>
</dbReference>
<dbReference type="EMBL" id="MOMC01000113">
    <property type="protein sequence ID" value="ONH22274.1"/>
    <property type="molecule type" value="Genomic_DNA"/>
</dbReference>
<dbReference type="PANTHER" id="PTHR30582:SF24">
    <property type="entry name" value="L,D-TRANSPEPTIDASE ERFK_SRFK-RELATED"/>
    <property type="match status" value="1"/>
</dbReference>
<dbReference type="PROSITE" id="PS52029">
    <property type="entry name" value="LD_TPASE"/>
    <property type="match status" value="1"/>
</dbReference>
<evidence type="ECO:0000256" key="3">
    <source>
        <dbReference type="ARBA" id="ARBA00022676"/>
    </source>
</evidence>
<dbReference type="CDD" id="cd16913">
    <property type="entry name" value="YkuD_like"/>
    <property type="match status" value="1"/>
</dbReference>
<sequence>MGRRDDQAATAQPTGPEGPRLARRRARGRVSVPVGLAVVATLGALATGCGKSHDEAKPAPKPSTTASPPRPGATADAKDGLDPAHLPKGWSLVAWPQDHDVPIFAEQAPEDGTTGGGSDATASSASSNSPPTGAAADRATRTLANPNAQGAPLALLVEHYDADWLRVSLPVRPNGTTGWIRRAGVRLGATPFSLAVDRAHHELTVFKDGKPSRVYPVGIGTGSTPTPAGRFYLAELLKPASPAGPWGPYAFGLSGFSDVVTNFNGAEGIIGLHGTNQPERVGTDVSMGCIRLRNEDITELADLLPVGTPVTIT</sequence>
<evidence type="ECO:0000259" key="12">
    <source>
        <dbReference type="PROSITE" id="PS52029"/>
    </source>
</evidence>
<dbReference type="GO" id="GO:0071972">
    <property type="term" value="F:peptidoglycan L,D-transpeptidase activity"/>
    <property type="evidence" value="ECO:0007669"/>
    <property type="project" value="TreeGrafter"/>
</dbReference>
<evidence type="ECO:0000313" key="13">
    <source>
        <dbReference type="EMBL" id="ONH22274.1"/>
    </source>
</evidence>
<accession>A0A1V2I0C1</accession>
<dbReference type="GO" id="GO:0016757">
    <property type="term" value="F:glycosyltransferase activity"/>
    <property type="evidence" value="ECO:0007669"/>
    <property type="project" value="UniProtKB-KW"/>
</dbReference>
<comment type="caution">
    <text evidence="13">The sequence shown here is derived from an EMBL/GenBank/DDBJ whole genome shotgun (WGS) entry which is preliminary data.</text>
</comment>
<gene>
    <name evidence="13" type="ORF">BL253_36140</name>
</gene>
<dbReference type="InterPro" id="IPR050979">
    <property type="entry name" value="LD-transpeptidase"/>
</dbReference>
<dbReference type="AlphaFoldDB" id="A0A1V2I0C1"/>
<keyword evidence="8 9" id="KW-0961">Cell wall biogenesis/degradation</keyword>
<dbReference type="GO" id="GO:0018104">
    <property type="term" value="P:peptidoglycan-protein cross-linking"/>
    <property type="evidence" value="ECO:0007669"/>
    <property type="project" value="TreeGrafter"/>
</dbReference>
<feature type="active site" description="Nucleophile" evidence="9">
    <location>
        <position position="289"/>
    </location>
</feature>
<keyword evidence="11" id="KW-1133">Transmembrane helix</keyword>
<dbReference type="PANTHER" id="PTHR30582">
    <property type="entry name" value="L,D-TRANSPEPTIDASE"/>
    <property type="match status" value="1"/>
</dbReference>
<feature type="region of interest" description="Disordered" evidence="10">
    <location>
        <begin position="48"/>
        <end position="88"/>
    </location>
</feature>
<keyword evidence="4" id="KW-0808">Transferase</keyword>
<evidence type="ECO:0000256" key="1">
    <source>
        <dbReference type="ARBA" id="ARBA00004752"/>
    </source>
</evidence>
<keyword evidence="7 9" id="KW-0573">Peptidoglycan synthesis</keyword>
<keyword evidence="11" id="KW-0472">Membrane</keyword>
<evidence type="ECO:0000256" key="10">
    <source>
        <dbReference type="SAM" id="MobiDB-lite"/>
    </source>
</evidence>
<dbReference type="GO" id="GO:0008360">
    <property type="term" value="P:regulation of cell shape"/>
    <property type="evidence" value="ECO:0007669"/>
    <property type="project" value="UniProtKB-UniRule"/>
</dbReference>
<reference evidence="14" key="1">
    <citation type="submission" date="2016-10" db="EMBL/GenBank/DDBJ databases">
        <title>Frankia sp. NRRL B-16386 Genome sequencing.</title>
        <authorList>
            <person name="Ghodhbane-Gtari F."/>
            <person name="Swanson E."/>
            <person name="Gueddou A."/>
            <person name="Hezbri K."/>
            <person name="Ktari K."/>
            <person name="Nouioui I."/>
            <person name="Morris K."/>
            <person name="Simpson S."/>
            <person name="Abebe-Akele F."/>
            <person name="Thomas K."/>
            <person name="Gtari M."/>
            <person name="Tisa L.S."/>
        </authorList>
    </citation>
    <scope>NUCLEOTIDE SEQUENCE [LARGE SCALE GENOMIC DNA]</scope>
    <source>
        <strain evidence="14">NRRL B-16386</strain>
    </source>
</reference>
<protein>
    <recommendedName>
        <fullName evidence="12">L,D-TPase catalytic domain-containing protein</fullName>
    </recommendedName>
</protein>
<evidence type="ECO:0000256" key="4">
    <source>
        <dbReference type="ARBA" id="ARBA00022679"/>
    </source>
</evidence>
<feature type="region of interest" description="Disordered" evidence="10">
    <location>
        <begin position="1"/>
        <end position="30"/>
    </location>
</feature>
<evidence type="ECO:0000313" key="14">
    <source>
        <dbReference type="Proteomes" id="UP000188929"/>
    </source>
</evidence>
<dbReference type="InterPro" id="IPR038063">
    <property type="entry name" value="Transpep_catalytic_dom"/>
</dbReference>
<keyword evidence="14" id="KW-1185">Reference proteome</keyword>
<feature type="active site" description="Proton donor/acceptor" evidence="9">
    <location>
        <position position="273"/>
    </location>
</feature>
<feature type="domain" description="L,D-TPase catalytic" evidence="12">
    <location>
        <begin position="192"/>
        <end position="313"/>
    </location>
</feature>
<proteinExistence type="inferred from homology"/>
<comment type="pathway">
    <text evidence="1 9">Cell wall biogenesis; peptidoglycan biosynthesis.</text>
</comment>
<dbReference type="Gene3D" id="2.40.440.10">
    <property type="entry name" value="L,D-transpeptidase catalytic domain-like"/>
    <property type="match status" value="1"/>
</dbReference>
<dbReference type="STRING" id="1834516.BL253_36140"/>
<evidence type="ECO:0000256" key="6">
    <source>
        <dbReference type="ARBA" id="ARBA00022960"/>
    </source>
</evidence>
<keyword evidence="11" id="KW-0812">Transmembrane</keyword>
<organism evidence="13 14">
    <name type="scientific">Pseudofrankia asymbiotica</name>
    <dbReference type="NCBI Taxonomy" id="1834516"/>
    <lineage>
        <taxon>Bacteria</taxon>
        <taxon>Bacillati</taxon>
        <taxon>Actinomycetota</taxon>
        <taxon>Actinomycetes</taxon>
        <taxon>Frankiales</taxon>
        <taxon>Frankiaceae</taxon>
        <taxon>Pseudofrankia</taxon>
    </lineage>
</organism>
<dbReference type="Proteomes" id="UP000188929">
    <property type="component" value="Unassembled WGS sequence"/>
</dbReference>
<evidence type="ECO:0000256" key="9">
    <source>
        <dbReference type="PROSITE-ProRule" id="PRU01373"/>
    </source>
</evidence>
<dbReference type="GO" id="GO:0005576">
    <property type="term" value="C:extracellular region"/>
    <property type="evidence" value="ECO:0007669"/>
    <property type="project" value="TreeGrafter"/>
</dbReference>
<dbReference type="InterPro" id="IPR005490">
    <property type="entry name" value="LD_TPept_cat_dom"/>
</dbReference>
<comment type="similarity">
    <text evidence="2">Belongs to the YkuD family.</text>
</comment>
<evidence type="ECO:0000256" key="7">
    <source>
        <dbReference type="ARBA" id="ARBA00022984"/>
    </source>
</evidence>
<dbReference type="Pfam" id="PF03734">
    <property type="entry name" value="YkuD"/>
    <property type="match status" value="1"/>
</dbReference>